<gene>
    <name evidence="1" type="ORF">PGLA1383_LOCUS29237</name>
    <name evidence="2" type="ORF">PGLA1383_LOCUS41825</name>
</gene>
<sequence length="231" mass="24032">MTHFVLNDVVQCAHGPAGRCLQCSGRLVQNVPLQLYSGWCSVYSSPASSSTSPAPRPPGGAAAARELPFPALAALIACLAPEPGERLLHLGSGAGRALAAWALLVPRGAACGVESCPLLHGAALAAVNRLDPEVQQRVFAHNGDLFDMQGDWHQASAILVNTDGLDDNRLRRVAEGLVAAGPGARVVSISRPLCPDARSAPLGFELARQAAYRTVGLGNTNVFIYRKVGAG</sequence>
<name>A0A813FDS6_POLGL</name>
<dbReference type="Gene3D" id="3.40.50.150">
    <property type="entry name" value="Vaccinia Virus protein VP39"/>
    <property type="match status" value="1"/>
</dbReference>
<keyword evidence="3" id="KW-1185">Reference proteome</keyword>
<dbReference type="InterPro" id="IPR029063">
    <property type="entry name" value="SAM-dependent_MTases_sf"/>
</dbReference>
<organism evidence="1 3">
    <name type="scientific">Polarella glacialis</name>
    <name type="common">Dinoflagellate</name>
    <dbReference type="NCBI Taxonomy" id="89957"/>
    <lineage>
        <taxon>Eukaryota</taxon>
        <taxon>Sar</taxon>
        <taxon>Alveolata</taxon>
        <taxon>Dinophyceae</taxon>
        <taxon>Suessiales</taxon>
        <taxon>Suessiaceae</taxon>
        <taxon>Polarella</taxon>
    </lineage>
</organism>
<comment type="caution">
    <text evidence="1">The sequence shown here is derived from an EMBL/GenBank/DDBJ whole genome shotgun (WGS) entry which is preliminary data.</text>
</comment>
<dbReference type="OrthoDB" id="431389at2759"/>
<dbReference type="SUPFAM" id="SSF53335">
    <property type="entry name" value="S-adenosyl-L-methionine-dependent methyltransferases"/>
    <property type="match status" value="1"/>
</dbReference>
<dbReference type="Proteomes" id="UP000654075">
    <property type="component" value="Unassembled WGS sequence"/>
</dbReference>
<evidence type="ECO:0000313" key="1">
    <source>
        <dbReference type="EMBL" id="CAE8611433.1"/>
    </source>
</evidence>
<dbReference type="EMBL" id="CAJNNV010025024">
    <property type="protein sequence ID" value="CAE8611433.1"/>
    <property type="molecule type" value="Genomic_DNA"/>
</dbReference>
<dbReference type="AlphaFoldDB" id="A0A813FDS6"/>
<accession>A0A813FDS6</accession>
<evidence type="ECO:0000313" key="2">
    <source>
        <dbReference type="EMBL" id="CAE8624720.1"/>
    </source>
</evidence>
<proteinExistence type="predicted"/>
<evidence type="ECO:0000313" key="3">
    <source>
        <dbReference type="Proteomes" id="UP000654075"/>
    </source>
</evidence>
<dbReference type="EMBL" id="CAJNNV010028471">
    <property type="protein sequence ID" value="CAE8624720.1"/>
    <property type="molecule type" value="Genomic_DNA"/>
</dbReference>
<protein>
    <recommendedName>
        <fullName evidence="4">Histone-lysine N-methyltransferase, H3 lysine-79 specific</fullName>
    </recommendedName>
</protein>
<evidence type="ECO:0008006" key="4">
    <source>
        <dbReference type="Google" id="ProtNLM"/>
    </source>
</evidence>
<reference evidence="1" key="1">
    <citation type="submission" date="2021-02" db="EMBL/GenBank/DDBJ databases">
        <authorList>
            <person name="Dougan E. K."/>
            <person name="Rhodes N."/>
            <person name="Thang M."/>
            <person name="Chan C."/>
        </authorList>
    </citation>
    <scope>NUCLEOTIDE SEQUENCE</scope>
</reference>